<evidence type="ECO:0000313" key="1">
    <source>
        <dbReference type="EMBL" id="SOO26742.1"/>
    </source>
</evidence>
<protein>
    <submittedName>
        <fullName evidence="1">Uncharacterized protein</fullName>
    </submittedName>
</protein>
<evidence type="ECO:0000313" key="2">
    <source>
        <dbReference type="Proteomes" id="UP000234345"/>
    </source>
</evidence>
<accession>A0A7Z7J3M5</accession>
<dbReference type="RefSeq" id="WP_157768213.1">
    <property type="nucleotide sequence ID" value="NZ_OCZC01000085.1"/>
</dbReference>
<sequence length="50" mass="5350">MTSPTPVTAGADARWIGATRRRLASIFSTHVSFSATFAHGDAACTKLVQW</sequence>
<dbReference type="EMBL" id="OCZC01000085">
    <property type="protein sequence ID" value="SOO26742.1"/>
    <property type="molecule type" value="Genomic_DNA"/>
</dbReference>
<organism evidence="1 2">
    <name type="scientific">Xanthomonas campestris pv. phaseoli</name>
    <dbReference type="NCBI Taxonomy" id="317013"/>
    <lineage>
        <taxon>Bacteria</taxon>
        <taxon>Pseudomonadati</taxon>
        <taxon>Pseudomonadota</taxon>
        <taxon>Gammaproteobacteria</taxon>
        <taxon>Lysobacterales</taxon>
        <taxon>Lysobacteraceae</taxon>
        <taxon>Xanthomonas</taxon>
    </lineage>
</organism>
<comment type="caution">
    <text evidence="1">The sequence shown here is derived from an EMBL/GenBank/DDBJ whole genome shotgun (WGS) entry which is preliminary data.</text>
</comment>
<reference evidence="1 2" key="1">
    <citation type="submission" date="2017-10" db="EMBL/GenBank/DDBJ databases">
        <authorList>
            <person name="Regsiter A."/>
            <person name="William W."/>
        </authorList>
    </citation>
    <scope>NUCLEOTIDE SEQUENCE [LARGE SCALE GENOMIC DNA]</scope>
    <source>
        <strain evidence="1 2">CFBP6991</strain>
    </source>
</reference>
<name>A0A7Z7J3M5_XANCH</name>
<gene>
    <name evidence="1" type="ORF">XFF6991_570307</name>
</gene>
<proteinExistence type="predicted"/>
<dbReference type="AlphaFoldDB" id="A0A7Z7J3M5"/>
<dbReference type="Proteomes" id="UP000234345">
    <property type="component" value="Unassembled WGS sequence"/>
</dbReference>